<feature type="compositionally biased region" description="Low complexity" evidence="1">
    <location>
        <begin position="8"/>
        <end position="21"/>
    </location>
</feature>
<comment type="caution">
    <text evidence="2">The sequence shown here is derived from an EMBL/GenBank/DDBJ whole genome shotgun (WGS) entry which is preliminary data.</text>
</comment>
<reference evidence="2" key="1">
    <citation type="submission" date="2021-02" db="EMBL/GenBank/DDBJ databases">
        <authorList>
            <person name="Nowell W R."/>
        </authorList>
    </citation>
    <scope>NUCLEOTIDE SEQUENCE</scope>
</reference>
<dbReference type="EMBL" id="CAJOBI010123455">
    <property type="protein sequence ID" value="CAF4689778.1"/>
    <property type="molecule type" value="Genomic_DNA"/>
</dbReference>
<proteinExistence type="predicted"/>
<accession>A0A8S3AKB2</accession>
<evidence type="ECO:0000313" key="3">
    <source>
        <dbReference type="Proteomes" id="UP000676336"/>
    </source>
</evidence>
<feature type="non-terminal residue" evidence="2">
    <location>
        <position position="31"/>
    </location>
</feature>
<sequence length="31" mass="3461">MFSATIQTDTETNLTDSTSTTHSKLVRQMSQ</sequence>
<dbReference type="Proteomes" id="UP000676336">
    <property type="component" value="Unassembled WGS sequence"/>
</dbReference>
<dbReference type="AlphaFoldDB" id="A0A8S3AKB2"/>
<name>A0A8S3AKB2_9BILA</name>
<feature type="region of interest" description="Disordered" evidence="1">
    <location>
        <begin position="1"/>
        <end position="31"/>
    </location>
</feature>
<organism evidence="2 3">
    <name type="scientific">Rotaria magnacalcarata</name>
    <dbReference type="NCBI Taxonomy" id="392030"/>
    <lineage>
        <taxon>Eukaryota</taxon>
        <taxon>Metazoa</taxon>
        <taxon>Spiralia</taxon>
        <taxon>Gnathifera</taxon>
        <taxon>Rotifera</taxon>
        <taxon>Eurotatoria</taxon>
        <taxon>Bdelloidea</taxon>
        <taxon>Philodinida</taxon>
        <taxon>Philodinidae</taxon>
        <taxon>Rotaria</taxon>
    </lineage>
</organism>
<evidence type="ECO:0000313" key="2">
    <source>
        <dbReference type="EMBL" id="CAF4689778.1"/>
    </source>
</evidence>
<evidence type="ECO:0000256" key="1">
    <source>
        <dbReference type="SAM" id="MobiDB-lite"/>
    </source>
</evidence>
<gene>
    <name evidence="2" type="ORF">SMN809_LOCUS42617</name>
</gene>
<protein>
    <submittedName>
        <fullName evidence="2">Uncharacterized protein</fullName>
    </submittedName>
</protein>